<evidence type="ECO:0000313" key="3">
    <source>
        <dbReference type="Proteomes" id="UP001497382"/>
    </source>
</evidence>
<keyword evidence="3" id="KW-1185">Reference proteome</keyword>
<reference evidence="2 3" key="1">
    <citation type="submission" date="2024-04" db="EMBL/GenBank/DDBJ databases">
        <authorList>
            <person name="Rising A."/>
            <person name="Reimegard J."/>
            <person name="Sonavane S."/>
            <person name="Akerstrom W."/>
            <person name="Nylinder S."/>
            <person name="Hedman E."/>
            <person name="Kallberg Y."/>
        </authorList>
    </citation>
    <scope>NUCLEOTIDE SEQUENCE [LARGE SCALE GENOMIC DNA]</scope>
</reference>
<accession>A0AAV1ZDI3</accession>
<proteinExistence type="predicted"/>
<dbReference type="AlphaFoldDB" id="A0AAV1ZDI3"/>
<evidence type="ECO:0000313" key="2">
    <source>
        <dbReference type="EMBL" id="CAL1269821.1"/>
    </source>
</evidence>
<protein>
    <submittedName>
        <fullName evidence="2">Uncharacterized protein</fullName>
    </submittedName>
</protein>
<feature type="compositionally biased region" description="Basic and acidic residues" evidence="1">
    <location>
        <begin position="12"/>
        <end position="21"/>
    </location>
</feature>
<dbReference type="Proteomes" id="UP001497382">
    <property type="component" value="Unassembled WGS sequence"/>
</dbReference>
<name>A0AAV1ZDI3_9ARAC</name>
<feature type="region of interest" description="Disordered" evidence="1">
    <location>
        <begin position="1"/>
        <end position="23"/>
    </location>
</feature>
<evidence type="ECO:0000256" key="1">
    <source>
        <dbReference type="SAM" id="MobiDB-lite"/>
    </source>
</evidence>
<organism evidence="2 3">
    <name type="scientific">Larinioides sclopetarius</name>
    <dbReference type="NCBI Taxonomy" id="280406"/>
    <lineage>
        <taxon>Eukaryota</taxon>
        <taxon>Metazoa</taxon>
        <taxon>Ecdysozoa</taxon>
        <taxon>Arthropoda</taxon>
        <taxon>Chelicerata</taxon>
        <taxon>Arachnida</taxon>
        <taxon>Araneae</taxon>
        <taxon>Araneomorphae</taxon>
        <taxon>Entelegynae</taxon>
        <taxon>Araneoidea</taxon>
        <taxon>Araneidae</taxon>
        <taxon>Larinioides</taxon>
    </lineage>
</organism>
<dbReference type="EMBL" id="CAXIEN010000044">
    <property type="protein sequence ID" value="CAL1269821.1"/>
    <property type="molecule type" value="Genomic_DNA"/>
</dbReference>
<comment type="caution">
    <text evidence="2">The sequence shown here is derived from an EMBL/GenBank/DDBJ whole genome shotgun (WGS) entry which is preliminary data.</text>
</comment>
<gene>
    <name evidence="2" type="ORF">LARSCL_LOCUS4953</name>
</gene>
<sequence length="62" mass="7050">MLRKVNLQRESPTADKVRDFNAQDSGMSYDPVILPIHLSNEDPQSMTYSFRSQSISYNVLGT</sequence>